<dbReference type="EMBL" id="JANJYI010000005">
    <property type="protein sequence ID" value="KAK2647853.1"/>
    <property type="molecule type" value="Genomic_DNA"/>
</dbReference>
<keyword evidence="2" id="KW-1185">Reference proteome</keyword>
<comment type="caution">
    <text evidence="1">The sequence shown here is derived from an EMBL/GenBank/DDBJ whole genome shotgun (WGS) entry which is preliminary data.</text>
</comment>
<proteinExistence type="predicted"/>
<name>A0AAD9WZ24_9ROSI</name>
<evidence type="ECO:0000313" key="1">
    <source>
        <dbReference type="EMBL" id="KAK2647853.1"/>
    </source>
</evidence>
<dbReference type="Proteomes" id="UP001280121">
    <property type="component" value="Unassembled WGS sequence"/>
</dbReference>
<evidence type="ECO:0000313" key="2">
    <source>
        <dbReference type="Proteomes" id="UP001280121"/>
    </source>
</evidence>
<dbReference type="AlphaFoldDB" id="A0AAD9WZ24"/>
<accession>A0AAD9WZ24</accession>
<reference evidence="1" key="1">
    <citation type="journal article" date="2023" name="Plant J.">
        <title>Genome sequences and population genomics provide insights into the demographic history, inbreeding, and mutation load of two 'living fossil' tree species of Dipteronia.</title>
        <authorList>
            <person name="Feng Y."/>
            <person name="Comes H.P."/>
            <person name="Chen J."/>
            <person name="Zhu S."/>
            <person name="Lu R."/>
            <person name="Zhang X."/>
            <person name="Li P."/>
            <person name="Qiu J."/>
            <person name="Olsen K.M."/>
            <person name="Qiu Y."/>
        </authorList>
    </citation>
    <scope>NUCLEOTIDE SEQUENCE</scope>
    <source>
        <strain evidence="1">KIB01</strain>
    </source>
</reference>
<gene>
    <name evidence="1" type="ORF">Ddye_015342</name>
</gene>
<sequence length="84" mass="8876">MPREDRGLKEKQSVNLITVENKGPTQVDEMCVDGPGIDSKGLVSQSSESSMIPIALESHGSLEDNALGLTKIDDPTPSLVSPAN</sequence>
<organism evidence="1 2">
    <name type="scientific">Dipteronia dyeriana</name>
    <dbReference type="NCBI Taxonomy" id="168575"/>
    <lineage>
        <taxon>Eukaryota</taxon>
        <taxon>Viridiplantae</taxon>
        <taxon>Streptophyta</taxon>
        <taxon>Embryophyta</taxon>
        <taxon>Tracheophyta</taxon>
        <taxon>Spermatophyta</taxon>
        <taxon>Magnoliopsida</taxon>
        <taxon>eudicotyledons</taxon>
        <taxon>Gunneridae</taxon>
        <taxon>Pentapetalae</taxon>
        <taxon>rosids</taxon>
        <taxon>malvids</taxon>
        <taxon>Sapindales</taxon>
        <taxon>Sapindaceae</taxon>
        <taxon>Hippocastanoideae</taxon>
        <taxon>Acereae</taxon>
        <taxon>Dipteronia</taxon>
    </lineage>
</organism>
<protein>
    <submittedName>
        <fullName evidence="1">Uncharacterized protein</fullName>
    </submittedName>
</protein>